<name>A0A168NAY0_MUCCL</name>
<protein>
    <submittedName>
        <fullName evidence="2">Uncharacterized protein</fullName>
    </submittedName>
</protein>
<organism evidence="2 3">
    <name type="scientific">Mucor lusitanicus CBS 277.49</name>
    <dbReference type="NCBI Taxonomy" id="747725"/>
    <lineage>
        <taxon>Eukaryota</taxon>
        <taxon>Fungi</taxon>
        <taxon>Fungi incertae sedis</taxon>
        <taxon>Mucoromycota</taxon>
        <taxon>Mucoromycotina</taxon>
        <taxon>Mucoromycetes</taxon>
        <taxon>Mucorales</taxon>
        <taxon>Mucorineae</taxon>
        <taxon>Mucoraceae</taxon>
        <taxon>Mucor</taxon>
    </lineage>
</organism>
<dbReference type="EMBL" id="AMYB01000002">
    <property type="protein sequence ID" value="OAD06037.1"/>
    <property type="molecule type" value="Genomic_DNA"/>
</dbReference>
<evidence type="ECO:0000313" key="3">
    <source>
        <dbReference type="Proteomes" id="UP000077051"/>
    </source>
</evidence>
<feature type="compositionally biased region" description="Acidic residues" evidence="1">
    <location>
        <begin position="26"/>
        <end position="43"/>
    </location>
</feature>
<keyword evidence="3" id="KW-1185">Reference proteome</keyword>
<evidence type="ECO:0000313" key="2">
    <source>
        <dbReference type="EMBL" id="OAD06037.1"/>
    </source>
</evidence>
<reference evidence="2 3" key="1">
    <citation type="submission" date="2015-06" db="EMBL/GenBank/DDBJ databases">
        <title>Expansion of signal transduction pathways in fungi by whole-genome duplication.</title>
        <authorList>
            <consortium name="DOE Joint Genome Institute"/>
            <person name="Corrochano L.M."/>
            <person name="Kuo A."/>
            <person name="Marcet-Houben M."/>
            <person name="Polaino S."/>
            <person name="Salamov A."/>
            <person name="Villalobos J.M."/>
            <person name="Alvarez M.I."/>
            <person name="Avalos J."/>
            <person name="Benito E.P."/>
            <person name="Benoit I."/>
            <person name="Burger G."/>
            <person name="Camino L.P."/>
            <person name="Canovas D."/>
            <person name="Cerda-Olmedo E."/>
            <person name="Cheng J.-F."/>
            <person name="Dominguez A."/>
            <person name="Elias M."/>
            <person name="Eslava A.P."/>
            <person name="Glaser F."/>
            <person name="Grimwood J."/>
            <person name="Gutierrez G."/>
            <person name="Heitman J."/>
            <person name="Henrissat B."/>
            <person name="Iturriaga E.A."/>
            <person name="Lang B.F."/>
            <person name="Lavin J.L."/>
            <person name="Lee S."/>
            <person name="Li W."/>
            <person name="Lindquist E."/>
            <person name="Lopez-Garcia S."/>
            <person name="Luque E.M."/>
            <person name="Marcos A.T."/>
            <person name="Martin J."/>
            <person name="Mccluskey K."/>
            <person name="Medina H.R."/>
            <person name="Miralles-Duran A."/>
            <person name="Miyazaki A."/>
            <person name="Munoz-Torres E."/>
            <person name="Oguiza J.A."/>
            <person name="Ohm R."/>
            <person name="Olmedo M."/>
            <person name="Orejas M."/>
            <person name="Ortiz-Castellanos L."/>
            <person name="Pisabarro A.G."/>
            <person name="Rodriguez-Romero J."/>
            <person name="Ruiz-Herrera J."/>
            <person name="Ruiz-Vazquez R."/>
            <person name="Sanz C."/>
            <person name="Schackwitz W."/>
            <person name="Schmutz J."/>
            <person name="Shahriari M."/>
            <person name="Shelest E."/>
            <person name="Silva-Franco F."/>
            <person name="Soanes D."/>
            <person name="Syed K."/>
            <person name="Tagua V.G."/>
            <person name="Talbot N.J."/>
            <person name="Thon M."/>
            <person name="De Vries R.P."/>
            <person name="Wiebenga A."/>
            <person name="Yadav J.S."/>
            <person name="Braun E.L."/>
            <person name="Baker S."/>
            <person name="Garre V."/>
            <person name="Horwitz B."/>
            <person name="Torres-Martinez S."/>
            <person name="Idnurm A."/>
            <person name="Herrera-Estrella A."/>
            <person name="Gabaldon T."/>
            <person name="Grigoriev I.V."/>
        </authorList>
    </citation>
    <scope>NUCLEOTIDE SEQUENCE [LARGE SCALE GENOMIC DNA]</scope>
    <source>
        <strain evidence="2 3">CBS 277.49</strain>
    </source>
</reference>
<feature type="compositionally biased region" description="Polar residues" evidence="1">
    <location>
        <begin position="1"/>
        <end position="13"/>
    </location>
</feature>
<dbReference type="AlphaFoldDB" id="A0A168NAY0"/>
<dbReference type="Proteomes" id="UP000077051">
    <property type="component" value="Unassembled WGS sequence"/>
</dbReference>
<proteinExistence type="predicted"/>
<sequence length="67" mass="7622">MSPSLSQSLSTTDAEQDIELPGSDNSDLESVVDEEIQDEEEENHDISSEYIKKQLYPDIETRFHPPL</sequence>
<dbReference type="VEuPathDB" id="FungiDB:MUCCIDRAFT_106596"/>
<accession>A0A168NAY0</accession>
<evidence type="ECO:0000256" key="1">
    <source>
        <dbReference type="SAM" id="MobiDB-lite"/>
    </source>
</evidence>
<gene>
    <name evidence="2" type="ORF">MUCCIDRAFT_106596</name>
</gene>
<comment type="caution">
    <text evidence="2">The sequence shown here is derived from an EMBL/GenBank/DDBJ whole genome shotgun (WGS) entry which is preliminary data.</text>
</comment>
<feature type="region of interest" description="Disordered" evidence="1">
    <location>
        <begin position="1"/>
        <end position="67"/>
    </location>
</feature>